<protein>
    <submittedName>
        <fullName evidence="1">Tail assembly protein</fullName>
    </submittedName>
</protein>
<dbReference type="Proteomes" id="UP001228171">
    <property type="component" value="Unassembled WGS sequence"/>
</dbReference>
<dbReference type="RefSeq" id="WP_305936088.1">
    <property type="nucleotide sequence ID" value="NZ_JAVAJI010000028.1"/>
</dbReference>
<keyword evidence="2" id="KW-1185">Reference proteome</keyword>
<evidence type="ECO:0000313" key="2">
    <source>
        <dbReference type="Proteomes" id="UP001228171"/>
    </source>
</evidence>
<accession>A0ABT9HJF2</accession>
<name>A0ABT9HJF2_9GAMM</name>
<gene>
    <name evidence="1" type="ORF">Q8P09_12480</name>
</gene>
<evidence type="ECO:0000313" key="1">
    <source>
        <dbReference type="EMBL" id="MDP4545892.1"/>
    </source>
</evidence>
<proteinExistence type="predicted"/>
<comment type="caution">
    <text evidence="1">The sequence shown here is derived from an EMBL/GenBank/DDBJ whole genome shotgun (WGS) entry which is preliminary data.</text>
</comment>
<dbReference type="EMBL" id="JAVAJI010000028">
    <property type="protein sequence ID" value="MDP4545892.1"/>
    <property type="molecule type" value="Genomic_DNA"/>
</dbReference>
<organism evidence="1 2">
    <name type="scientific">Psychrobacter faecalis</name>
    <dbReference type="NCBI Taxonomy" id="180588"/>
    <lineage>
        <taxon>Bacteria</taxon>
        <taxon>Pseudomonadati</taxon>
        <taxon>Pseudomonadota</taxon>
        <taxon>Gammaproteobacteria</taxon>
        <taxon>Moraxellales</taxon>
        <taxon>Moraxellaceae</taxon>
        <taxon>Psychrobacter</taxon>
    </lineage>
</organism>
<reference evidence="1 2" key="1">
    <citation type="submission" date="2023-08" db="EMBL/GenBank/DDBJ databases">
        <authorList>
            <person name="Kumar R."/>
        </authorList>
    </citation>
    <scope>NUCLEOTIDE SEQUENCE [LARGE SCALE GENOMIC DNA]</scope>
    <source>
        <strain evidence="1 2">LUR13</strain>
    </source>
</reference>
<sequence length="187" mass="19699">MLRRIELHGILAEKFGKSFEFDVASPREACEALSYQVDGFRQFMMTAHESGLFFAVFNDDNNISADEVEMKTGAKIIRIVPKITGAGGDAMGWIQVIAGAALVGVGFLVPGMQPLIGAGAGLMLGGAAALLMPRPTITPQDPDGNKPSYAFGGPVTTVAEGNPVPLLYGRRQVGGAVISMMIVNEDT</sequence>